<evidence type="ECO:0000256" key="2">
    <source>
        <dbReference type="ARBA" id="ARBA00022649"/>
    </source>
</evidence>
<organism evidence="6 7">
    <name type="scientific">Hymenobacter lapidarius</name>
    <dbReference type="NCBI Taxonomy" id="1908237"/>
    <lineage>
        <taxon>Bacteria</taxon>
        <taxon>Pseudomonadati</taxon>
        <taxon>Bacteroidota</taxon>
        <taxon>Cytophagia</taxon>
        <taxon>Cytophagales</taxon>
        <taxon>Hymenobacteraceae</taxon>
        <taxon>Hymenobacter</taxon>
    </lineage>
</organism>
<comment type="caution">
    <text evidence="6">The sequence shown here is derived from an EMBL/GenBank/DDBJ whole genome shotgun (WGS) entry which is preliminary data.</text>
</comment>
<dbReference type="InterPro" id="IPR008201">
    <property type="entry name" value="HepT-like"/>
</dbReference>
<keyword evidence="3" id="KW-0540">Nuclease</keyword>
<dbReference type="Pfam" id="PF01934">
    <property type="entry name" value="HepT-like"/>
    <property type="match status" value="1"/>
</dbReference>
<evidence type="ECO:0000313" key="6">
    <source>
        <dbReference type="EMBL" id="OGX82680.1"/>
    </source>
</evidence>
<gene>
    <name evidence="6" type="ORF">BEN47_04555</name>
</gene>
<evidence type="ECO:0000256" key="3">
    <source>
        <dbReference type="ARBA" id="ARBA00022722"/>
    </source>
</evidence>
<dbReference type="GO" id="GO:0110001">
    <property type="term" value="C:toxin-antitoxin complex"/>
    <property type="evidence" value="ECO:0007669"/>
    <property type="project" value="InterPro"/>
</dbReference>
<dbReference type="PANTHER" id="PTHR34139:SF1">
    <property type="entry name" value="RNASE MJ1380-RELATED"/>
    <property type="match status" value="1"/>
</dbReference>
<dbReference type="GO" id="GO:0004540">
    <property type="term" value="F:RNA nuclease activity"/>
    <property type="evidence" value="ECO:0007669"/>
    <property type="project" value="InterPro"/>
</dbReference>
<proteinExistence type="predicted"/>
<dbReference type="Proteomes" id="UP000176294">
    <property type="component" value="Unassembled WGS sequence"/>
</dbReference>
<dbReference type="EMBL" id="MDZB01000142">
    <property type="protein sequence ID" value="OGX82680.1"/>
    <property type="molecule type" value="Genomic_DNA"/>
</dbReference>
<protein>
    <recommendedName>
        <fullName evidence="8">DUF86 domain-containing protein</fullName>
    </recommendedName>
</protein>
<evidence type="ECO:0000256" key="1">
    <source>
        <dbReference type="ARBA" id="ARBA00022553"/>
    </source>
</evidence>
<accession>A0A1G1SVM9</accession>
<keyword evidence="2" id="KW-1277">Toxin-antitoxin system</keyword>
<dbReference type="STRING" id="1908237.BEN47_04555"/>
<evidence type="ECO:0000313" key="7">
    <source>
        <dbReference type="Proteomes" id="UP000176294"/>
    </source>
</evidence>
<keyword evidence="7" id="KW-1185">Reference proteome</keyword>
<keyword evidence="5" id="KW-0378">Hydrolase</keyword>
<keyword evidence="4" id="KW-0547">Nucleotide-binding</keyword>
<dbReference type="GO" id="GO:0000166">
    <property type="term" value="F:nucleotide binding"/>
    <property type="evidence" value="ECO:0007669"/>
    <property type="project" value="UniProtKB-KW"/>
</dbReference>
<dbReference type="AlphaFoldDB" id="A0A1G1SVM9"/>
<name>A0A1G1SVM9_9BACT</name>
<sequence>MVQAATLISEFVAGRTFENLLHDKLFQSAVERQFEILGEACTHVSKVTKQQWPTIDWQGVKDFRNVIAHEYFRTDYAELWYIAHHVVPPLLLMLREVFESLDREFGPDAPSV</sequence>
<dbReference type="InterPro" id="IPR051813">
    <property type="entry name" value="HepT_RNase_toxin"/>
</dbReference>
<reference evidence="6 7" key="1">
    <citation type="submission" date="2016-08" db="EMBL/GenBank/DDBJ databases">
        <title>Hymenobacter coccineus sp. nov., Hymenobacter lapidarius sp. nov. and Hymenobacter glacialis sp. nov., isolated from Antarctic soil.</title>
        <authorList>
            <person name="Sedlacek I."/>
            <person name="Kralova S."/>
            <person name="Kyrova K."/>
            <person name="Maslanova I."/>
            <person name="Stankova E."/>
            <person name="Vrbovska V."/>
            <person name="Nemec M."/>
            <person name="Bartak M."/>
            <person name="Svec P."/>
            <person name="Busse H.-J."/>
            <person name="Pantucek R."/>
        </authorList>
    </citation>
    <scope>NUCLEOTIDE SEQUENCE [LARGE SCALE GENOMIC DNA]</scope>
    <source>
        <strain evidence="6 7">CCM 8643</strain>
    </source>
</reference>
<dbReference type="GO" id="GO:0016787">
    <property type="term" value="F:hydrolase activity"/>
    <property type="evidence" value="ECO:0007669"/>
    <property type="project" value="UniProtKB-KW"/>
</dbReference>
<dbReference type="PANTHER" id="PTHR34139">
    <property type="entry name" value="UPF0331 PROTEIN MJ0127"/>
    <property type="match status" value="1"/>
</dbReference>
<evidence type="ECO:0008006" key="8">
    <source>
        <dbReference type="Google" id="ProtNLM"/>
    </source>
</evidence>
<evidence type="ECO:0000256" key="5">
    <source>
        <dbReference type="ARBA" id="ARBA00022801"/>
    </source>
</evidence>
<keyword evidence="1" id="KW-0597">Phosphoprotein</keyword>
<evidence type="ECO:0000256" key="4">
    <source>
        <dbReference type="ARBA" id="ARBA00022741"/>
    </source>
</evidence>